<gene>
    <name evidence="1" type="ORF">TrLO_g12292</name>
</gene>
<keyword evidence="2" id="KW-1185">Reference proteome</keyword>
<dbReference type="AlphaFoldDB" id="A0A9W7KZ11"/>
<dbReference type="EMBL" id="BRXW01000251">
    <property type="protein sequence ID" value="GMI16400.1"/>
    <property type="molecule type" value="Genomic_DNA"/>
</dbReference>
<name>A0A9W7KZ11_9STRA</name>
<evidence type="ECO:0000313" key="2">
    <source>
        <dbReference type="Proteomes" id="UP001165122"/>
    </source>
</evidence>
<comment type="caution">
    <text evidence="1">The sequence shown here is derived from an EMBL/GenBank/DDBJ whole genome shotgun (WGS) entry which is preliminary data.</text>
</comment>
<protein>
    <submittedName>
        <fullName evidence="1">Uncharacterized protein</fullName>
    </submittedName>
</protein>
<proteinExistence type="predicted"/>
<dbReference type="Proteomes" id="UP001165122">
    <property type="component" value="Unassembled WGS sequence"/>
</dbReference>
<sequence length="74" mass="7928">MSLAGGLNILQRGTVTLLIGATGFGFVTLGRQINNIRLQTQTENRRLEDLAAGFGTNNPEKVNFKSPALPSVTK</sequence>
<organism evidence="1 2">
    <name type="scientific">Triparma laevis f. longispina</name>
    <dbReference type="NCBI Taxonomy" id="1714387"/>
    <lineage>
        <taxon>Eukaryota</taxon>
        <taxon>Sar</taxon>
        <taxon>Stramenopiles</taxon>
        <taxon>Ochrophyta</taxon>
        <taxon>Bolidophyceae</taxon>
        <taxon>Parmales</taxon>
        <taxon>Triparmaceae</taxon>
        <taxon>Triparma</taxon>
    </lineage>
</organism>
<evidence type="ECO:0000313" key="1">
    <source>
        <dbReference type="EMBL" id="GMI16400.1"/>
    </source>
</evidence>
<reference evidence="2" key="1">
    <citation type="journal article" date="2023" name="Commun. Biol.">
        <title>Genome analysis of Parmales, the sister group of diatoms, reveals the evolutionary specialization of diatoms from phago-mixotrophs to photoautotrophs.</title>
        <authorList>
            <person name="Ban H."/>
            <person name="Sato S."/>
            <person name="Yoshikawa S."/>
            <person name="Yamada K."/>
            <person name="Nakamura Y."/>
            <person name="Ichinomiya M."/>
            <person name="Sato N."/>
            <person name="Blanc-Mathieu R."/>
            <person name="Endo H."/>
            <person name="Kuwata A."/>
            <person name="Ogata H."/>
        </authorList>
    </citation>
    <scope>NUCLEOTIDE SEQUENCE [LARGE SCALE GENOMIC DNA]</scope>
    <source>
        <strain evidence="2">NIES 3700</strain>
    </source>
</reference>
<accession>A0A9W7KZ11</accession>